<dbReference type="Proteomes" id="UP000683925">
    <property type="component" value="Unassembled WGS sequence"/>
</dbReference>
<reference evidence="1" key="1">
    <citation type="submission" date="2021-01" db="EMBL/GenBank/DDBJ databases">
        <authorList>
            <consortium name="Genoscope - CEA"/>
            <person name="William W."/>
        </authorList>
    </citation>
    <scope>NUCLEOTIDE SEQUENCE</scope>
</reference>
<name>A0A8S1WRC3_PAROT</name>
<dbReference type="AlphaFoldDB" id="A0A8S1WRC3"/>
<dbReference type="OrthoDB" id="194358at2759"/>
<evidence type="ECO:0000313" key="1">
    <source>
        <dbReference type="EMBL" id="CAD8191307.1"/>
    </source>
</evidence>
<sequence>MKKIQQIENIKPVNTEFRLRGKPNDKYQLHLVFLHFHQDVVLAKKLTNVLLKFQNQNEFDKVKWTLLHIAVKFNYNKAVIYAQQIGKFNFHLLAGKQGLSLMHLAEEKVSLFTENADGVLPKIFALQSPVNFKMIKKYENQQIMRFLIDLEDIEDDELHKQTKFKI</sequence>
<keyword evidence="2" id="KW-1185">Reference proteome</keyword>
<evidence type="ECO:0000313" key="2">
    <source>
        <dbReference type="Proteomes" id="UP000683925"/>
    </source>
</evidence>
<dbReference type="EMBL" id="CAJJDP010000098">
    <property type="protein sequence ID" value="CAD8191307.1"/>
    <property type="molecule type" value="Genomic_DNA"/>
</dbReference>
<organism evidence="1 2">
    <name type="scientific">Paramecium octaurelia</name>
    <dbReference type="NCBI Taxonomy" id="43137"/>
    <lineage>
        <taxon>Eukaryota</taxon>
        <taxon>Sar</taxon>
        <taxon>Alveolata</taxon>
        <taxon>Ciliophora</taxon>
        <taxon>Intramacronucleata</taxon>
        <taxon>Oligohymenophorea</taxon>
        <taxon>Peniculida</taxon>
        <taxon>Parameciidae</taxon>
        <taxon>Paramecium</taxon>
    </lineage>
</organism>
<comment type="caution">
    <text evidence="1">The sequence shown here is derived from an EMBL/GenBank/DDBJ whole genome shotgun (WGS) entry which is preliminary data.</text>
</comment>
<protein>
    <submittedName>
        <fullName evidence="1">Uncharacterized protein</fullName>
    </submittedName>
</protein>
<accession>A0A8S1WRC3</accession>
<proteinExistence type="predicted"/>
<gene>
    <name evidence="1" type="ORF">POCTA_138.1.T0990138</name>
</gene>